<proteinExistence type="predicted"/>
<accession>A0A915IU05</accession>
<dbReference type="Proteomes" id="UP000887565">
    <property type="component" value="Unplaced"/>
</dbReference>
<protein>
    <submittedName>
        <fullName evidence="2">Uncharacterized protein</fullName>
    </submittedName>
</protein>
<organism evidence="1 2">
    <name type="scientific">Romanomermis culicivorax</name>
    <name type="common">Nematode worm</name>
    <dbReference type="NCBI Taxonomy" id="13658"/>
    <lineage>
        <taxon>Eukaryota</taxon>
        <taxon>Metazoa</taxon>
        <taxon>Ecdysozoa</taxon>
        <taxon>Nematoda</taxon>
        <taxon>Enoplea</taxon>
        <taxon>Dorylaimia</taxon>
        <taxon>Mermithida</taxon>
        <taxon>Mermithoidea</taxon>
        <taxon>Mermithidae</taxon>
        <taxon>Romanomermis</taxon>
    </lineage>
</organism>
<dbReference type="AlphaFoldDB" id="A0A915IU05"/>
<dbReference type="WBParaSite" id="nRc.2.0.1.t17331-RA">
    <property type="protein sequence ID" value="nRc.2.0.1.t17331-RA"/>
    <property type="gene ID" value="nRc.2.0.1.g17331"/>
</dbReference>
<name>A0A915IU05_ROMCU</name>
<keyword evidence="1" id="KW-1185">Reference proteome</keyword>
<reference evidence="2" key="1">
    <citation type="submission" date="2022-11" db="UniProtKB">
        <authorList>
            <consortium name="WormBaseParasite"/>
        </authorList>
    </citation>
    <scope>IDENTIFICATION</scope>
</reference>
<evidence type="ECO:0000313" key="2">
    <source>
        <dbReference type="WBParaSite" id="nRc.2.0.1.t17331-RA"/>
    </source>
</evidence>
<sequence length="141" mass="15192">MGGTSLYIDKYMKNPAFFLGAAAVSAEGAGIVADRGAAAACEISGSWVPVAELKRSNQRTGTTVETHVISGLEKVFCASRRPERQNETSFGVFSGDDYAASLQTYFSGEAFGDGPFKIRRRFSSSSCLRCISFNSNLNYCK</sequence>
<evidence type="ECO:0000313" key="1">
    <source>
        <dbReference type="Proteomes" id="UP000887565"/>
    </source>
</evidence>